<evidence type="ECO:0000313" key="3">
    <source>
        <dbReference type="EMBL" id="PSK60212.1"/>
    </source>
</evidence>
<dbReference type="Proteomes" id="UP000243723">
    <property type="component" value="Unassembled WGS sequence"/>
</dbReference>
<protein>
    <submittedName>
        <fullName evidence="3">Uncharacterized protein</fullName>
    </submittedName>
</protein>
<sequence length="194" mass="21556">MAQLPGTPKSPSDSQGHHHASYLPRDIPYSSTFEDEIASLLLTPPSDPSPGMSAPSSPSSLPSLDLSSLPLPITDPRRKYPSPIPGLLLTHPGGYLEGGPGISPSEDEFAGHFVAEHGIRDAETLQRVVVEEIEKQVEVARERARARRRAREKNEGIESEVRAMEEQLQLEMRVLGKARERAREKRERRDRKRG</sequence>
<keyword evidence="1" id="KW-0175">Coiled coil</keyword>
<organism evidence="3 4">
    <name type="scientific">Elsinoe australis</name>
    <dbReference type="NCBI Taxonomy" id="40998"/>
    <lineage>
        <taxon>Eukaryota</taxon>
        <taxon>Fungi</taxon>
        <taxon>Dikarya</taxon>
        <taxon>Ascomycota</taxon>
        <taxon>Pezizomycotina</taxon>
        <taxon>Dothideomycetes</taxon>
        <taxon>Dothideomycetidae</taxon>
        <taxon>Myriangiales</taxon>
        <taxon>Elsinoaceae</taxon>
        <taxon>Elsinoe</taxon>
    </lineage>
</organism>
<comment type="caution">
    <text evidence="3">The sequence shown here is derived from an EMBL/GenBank/DDBJ whole genome shotgun (WGS) entry which is preliminary data.</text>
</comment>
<accession>A0A2P8AIB2</accession>
<feature type="compositionally biased region" description="Low complexity" evidence="2">
    <location>
        <begin position="39"/>
        <end position="74"/>
    </location>
</feature>
<feature type="region of interest" description="Disordered" evidence="2">
    <location>
        <begin position="1"/>
        <end position="85"/>
    </location>
</feature>
<dbReference type="EMBL" id="NHZQ01000003">
    <property type="protein sequence ID" value="PSK60212.1"/>
    <property type="molecule type" value="Genomic_DNA"/>
</dbReference>
<dbReference type="AlphaFoldDB" id="A0A2P8AIB2"/>
<dbReference type="OrthoDB" id="3926908at2759"/>
<gene>
    <name evidence="3" type="ORF">B9Z65_1110</name>
</gene>
<proteinExistence type="predicted"/>
<evidence type="ECO:0000313" key="4">
    <source>
        <dbReference type="Proteomes" id="UP000243723"/>
    </source>
</evidence>
<name>A0A2P8AIB2_9PEZI</name>
<evidence type="ECO:0000256" key="2">
    <source>
        <dbReference type="SAM" id="MobiDB-lite"/>
    </source>
</evidence>
<evidence type="ECO:0000256" key="1">
    <source>
        <dbReference type="SAM" id="Coils"/>
    </source>
</evidence>
<feature type="coiled-coil region" evidence="1">
    <location>
        <begin position="130"/>
        <end position="185"/>
    </location>
</feature>
<reference evidence="3 4" key="1">
    <citation type="submission" date="2017-05" db="EMBL/GenBank/DDBJ databases">
        <title>Draft genome sequence of Elsinoe australis.</title>
        <authorList>
            <person name="Cheng Q."/>
        </authorList>
    </citation>
    <scope>NUCLEOTIDE SEQUENCE [LARGE SCALE GENOMIC DNA]</scope>
    <source>
        <strain evidence="3 4">NL1</strain>
    </source>
</reference>
<keyword evidence="4" id="KW-1185">Reference proteome</keyword>